<evidence type="ECO:0000313" key="2">
    <source>
        <dbReference type="Proteomes" id="UP001205740"/>
    </source>
</evidence>
<organism evidence="1 2">
    <name type="scientific">Williamsia serinedens</name>
    <dbReference type="NCBI Taxonomy" id="391736"/>
    <lineage>
        <taxon>Bacteria</taxon>
        <taxon>Bacillati</taxon>
        <taxon>Actinomycetota</taxon>
        <taxon>Actinomycetes</taxon>
        <taxon>Mycobacteriales</taxon>
        <taxon>Nocardiaceae</taxon>
        <taxon>Williamsia</taxon>
    </lineage>
</organism>
<sequence length="76" mass="8192">MNNTPYRHQVVDAMIPPAMQIVIAVRDDQPDQFLDAVRTAETMGGVGWQTALIIALAGMVPDDRSVGDLTAWLGVA</sequence>
<protein>
    <submittedName>
        <fullName evidence="1">Uncharacterized protein</fullName>
    </submittedName>
</protein>
<dbReference type="Proteomes" id="UP001205740">
    <property type="component" value="Unassembled WGS sequence"/>
</dbReference>
<evidence type="ECO:0000313" key="1">
    <source>
        <dbReference type="EMBL" id="MCP2163127.1"/>
    </source>
</evidence>
<keyword evidence="2" id="KW-1185">Reference proteome</keyword>
<reference evidence="1 2" key="1">
    <citation type="submission" date="2022-06" db="EMBL/GenBank/DDBJ databases">
        <title>Genomic Encyclopedia of Archaeal and Bacterial Type Strains, Phase II (KMG-II): from individual species to whole genera.</title>
        <authorList>
            <person name="Goeker M."/>
        </authorList>
    </citation>
    <scope>NUCLEOTIDE SEQUENCE [LARGE SCALE GENOMIC DNA]</scope>
    <source>
        <strain evidence="1 2">DSM 45037</strain>
    </source>
</reference>
<name>A0ABT1H7A2_9NOCA</name>
<dbReference type="RefSeq" id="WP_253656695.1">
    <property type="nucleotide sequence ID" value="NZ_BAAAOE010000001.1"/>
</dbReference>
<comment type="caution">
    <text evidence="1">The sequence shown here is derived from an EMBL/GenBank/DDBJ whole genome shotgun (WGS) entry which is preliminary data.</text>
</comment>
<proteinExistence type="predicted"/>
<accession>A0ABT1H7A2</accession>
<gene>
    <name evidence="1" type="ORF">LX12_004342</name>
</gene>
<dbReference type="EMBL" id="JAMTCG010000023">
    <property type="protein sequence ID" value="MCP2163127.1"/>
    <property type="molecule type" value="Genomic_DNA"/>
</dbReference>